<proteinExistence type="predicted"/>
<protein>
    <submittedName>
        <fullName evidence="1">Uncharacterized protein</fullName>
    </submittedName>
</protein>
<sequence>MGGDTPTSPSASPRSINIEGFQGSDAGAVSNNRELVAQRYDFQPCPRWIEQVLPFTVLLLIVFVRKHLKVNPLSKFIVI</sequence>
<reference evidence="2" key="1">
    <citation type="journal article" date="2024" name="Proc. Natl. Acad. Sci. U.S.A.">
        <title>Extraordinary preservation of gene collinearity over three hundred million years revealed in homosporous lycophytes.</title>
        <authorList>
            <person name="Li C."/>
            <person name="Wickell D."/>
            <person name="Kuo L.Y."/>
            <person name="Chen X."/>
            <person name="Nie B."/>
            <person name="Liao X."/>
            <person name="Peng D."/>
            <person name="Ji J."/>
            <person name="Jenkins J."/>
            <person name="Williams M."/>
            <person name="Shu S."/>
            <person name="Plott C."/>
            <person name="Barry K."/>
            <person name="Rajasekar S."/>
            <person name="Grimwood J."/>
            <person name="Han X."/>
            <person name="Sun S."/>
            <person name="Hou Z."/>
            <person name="He W."/>
            <person name="Dai G."/>
            <person name="Sun C."/>
            <person name="Schmutz J."/>
            <person name="Leebens-Mack J.H."/>
            <person name="Li F.W."/>
            <person name="Wang L."/>
        </authorList>
    </citation>
    <scope>NUCLEOTIDE SEQUENCE [LARGE SCALE GENOMIC DNA]</scope>
    <source>
        <strain evidence="2">cv. PW_Plant_1</strain>
    </source>
</reference>
<comment type="caution">
    <text evidence="1">The sequence shown here is derived from an EMBL/GenBank/DDBJ whole genome shotgun (WGS) entry which is preliminary data.</text>
</comment>
<organism evidence="1 2">
    <name type="scientific">Diphasiastrum complanatum</name>
    <name type="common">Issler's clubmoss</name>
    <name type="synonym">Lycopodium complanatum</name>
    <dbReference type="NCBI Taxonomy" id="34168"/>
    <lineage>
        <taxon>Eukaryota</taxon>
        <taxon>Viridiplantae</taxon>
        <taxon>Streptophyta</taxon>
        <taxon>Embryophyta</taxon>
        <taxon>Tracheophyta</taxon>
        <taxon>Lycopodiopsida</taxon>
        <taxon>Lycopodiales</taxon>
        <taxon>Lycopodiaceae</taxon>
        <taxon>Lycopodioideae</taxon>
        <taxon>Diphasiastrum</taxon>
    </lineage>
</organism>
<name>A0ACC2BCC1_DIPCM</name>
<dbReference type="Proteomes" id="UP001162992">
    <property type="component" value="Chromosome 16"/>
</dbReference>
<accession>A0ACC2BCC1</accession>
<evidence type="ECO:0000313" key="1">
    <source>
        <dbReference type="EMBL" id="KAJ7527365.1"/>
    </source>
</evidence>
<keyword evidence="2" id="KW-1185">Reference proteome</keyword>
<evidence type="ECO:0000313" key="2">
    <source>
        <dbReference type="Proteomes" id="UP001162992"/>
    </source>
</evidence>
<dbReference type="EMBL" id="CM055107">
    <property type="protein sequence ID" value="KAJ7527365.1"/>
    <property type="molecule type" value="Genomic_DNA"/>
</dbReference>
<gene>
    <name evidence="1" type="ORF">O6H91_16G050500</name>
</gene>